<gene>
    <name evidence="1" type="ORF">F8B43_4244</name>
</gene>
<dbReference type="AlphaFoldDB" id="A0A833J1R5"/>
<accession>A0A833J1R5</accession>
<reference evidence="1 2" key="1">
    <citation type="submission" date="2019-10" db="EMBL/GenBank/DDBJ databases">
        <title>Draft Genome Sequence of the Caffeine Degrading Methylotroph Methylorubrum populi PINKEL.</title>
        <authorList>
            <person name="Dawson S.C."/>
            <person name="Zhang X."/>
            <person name="Wright M.E."/>
            <person name="Sharma G."/>
            <person name="Langner J.T."/>
            <person name="Ditty J.L."/>
            <person name="Subuyuj G.A."/>
        </authorList>
    </citation>
    <scope>NUCLEOTIDE SEQUENCE [LARGE SCALE GENOMIC DNA]</scope>
    <source>
        <strain evidence="1 2">Pinkel</strain>
    </source>
</reference>
<proteinExistence type="predicted"/>
<protein>
    <submittedName>
        <fullName evidence="1">Uncharacterized protein</fullName>
    </submittedName>
</protein>
<name>A0A833J1R5_9HYPH</name>
<dbReference type="EMBL" id="WEKV01000018">
    <property type="protein sequence ID" value="KAB7782950.1"/>
    <property type="molecule type" value="Genomic_DNA"/>
</dbReference>
<comment type="caution">
    <text evidence="1">The sequence shown here is derived from an EMBL/GenBank/DDBJ whole genome shotgun (WGS) entry which is preliminary data.</text>
</comment>
<dbReference type="Proteomes" id="UP000469949">
    <property type="component" value="Unassembled WGS sequence"/>
</dbReference>
<organism evidence="1 2">
    <name type="scientific">Methylorubrum populi</name>
    <dbReference type="NCBI Taxonomy" id="223967"/>
    <lineage>
        <taxon>Bacteria</taxon>
        <taxon>Pseudomonadati</taxon>
        <taxon>Pseudomonadota</taxon>
        <taxon>Alphaproteobacteria</taxon>
        <taxon>Hyphomicrobiales</taxon>
        <taxon>Methylobacteriaceae</taxon>
        <taxon>Methylorubrum</taxon>
    </lineage>
</organism>
<sequence>MLLRSGRPGAASAKPGPGRRFKFLLHRLYPKTGDHRPA</sequence>
<evidence type="ECO:0000313" key="2">
    <source>
        <dbReference type="Proteomes" id="UP000469949"/>
    </source>
</evidence>
<evidence type="ECO:0000313" key="1">
    <source>
        <dbReference type="EMBL" id="KAB7782950.1"/>
    </source>
</evidence>